<dbReference type="InterPro" id="IPR030456">
    <property type="entry name" value="TF_fork_head_CS_2"/>
</dbReference>
<dbReference type="PANTHER" id="PTHR45796">
    <property type="entry name" value="FORKHEAD BOX P, ISOFORM C"/>
    <property type="match status" value="1"/>
</dbReference>
<dbReference type="Gene3D" id="1.10.10.10">
    <property type="entry name" value="Winged helix-like DNA-binding domain superfamily/Winged helix DNA-binding domain"/>
    <property type="match status" value="1"/>
</dbReference>
<dbReference type="InterPro" id="IPR036388">
    <property type="entry name" value="WH-like_DNA-bd_sf"/>
</dbReference>
<evidence type="ECO:0000256" key="9">
    <source>
        <dbReference type="ARBA" id="ARBA00023163"/>
    </source>
</evidence>
<dbReference type="GO" id="GO:0000978">
    <property type="term" value="F:RNA polymerase II cis-regulatory region sequence-specific DNA binding"/>
    <property type="evidence" value="ECO:0007669"/>
    <property type="project" value="TreeGrafter"/>
</dbReference>
<dbReference type="PANTHER" id="PTHR45796:SF4">
    <property type="entry name" value="FORKHEAD BOX P, ISOFORM C"/>
    <property type="match status" value="1"/>
</dbReference>
<evidence type="ECO:0000259" key="13">
    <source>
        <dbReference type="PROSITE" id="PS50039"/>
    </source>
</evidence>
<reference evidence="14" key="1">
    <citation type="submission" date="2021-03" db="EMBL/GenBank/DDBJ databases">
        <title>Chromosome level genome of the anhydrobiotic midge Polypedilum vanderplanki.</title>
        <authorList>
            <person name="Yoshida Y."/>
            <person name="Kikawada T."/>
            <person name="Gusev O."/>
        </authorList>
    </citation>
    <scope>NUCLEOTIDE SEQUENCE</scope>
    <source>
        <strain evidence="14">NIAS01</strain>
        <tissue evidence="14">Whole body or cell culture</tissue>
    </source>
</reference>
<dbReference type="PRINTS" id="PR00053">
    <property type="entry name" value="FORKHEAD"/>
</dbReference>
<accession>A0A9J6BB02</accession>
<keyword evidence="3" id="KW-0678">Repressor</keyword>
<feature type="domain" description="Fork-head" evidence="13">
    <location>
        <begin position="615"/>
        <end position="688"/>
    </location>
</feature>
<evidence type="ECO:0000256" key="5">
    <source>
        <dbReference type="ARBA" id="ARBA00022771"/>
    </source>
</evidence>
<evidence type="ECO:0000256" key="8">
    <source>
        <dbReference type="ARBA" id="ARBA00023125"/>
    </source>
</evidence>
<feature type="compositionally biased region" description="Low complexity" evidence="12">
    <location>
        <begin position="747"/>
        <end position="804"/>
    </location>
</feature>
<evidence type="ECO:0000256" key="10">
    <source>
        <dbReference type="ARBA" id="ARBA00023242"/>
    </source>
</evidence>
<feature type="compositionally biased region" description="Pro residues" evidence="12">
    <location>
        <begin position="887"/>
        <end position="897"/>
    </location>
</feature>
<evidence type="ECO:0000256" key="6">
    <source>
        <dbReference type="ARBA" id="ARBA00022833"/>
    </source>
</evidence>
<comment type="caution">
    <text evidence="14">The sequence shown here is derived from an EMBL/GenBank/DDBJ whole genome shotgun (WGS) entry which is preliminary data.</text>
</comment>
<evidence type="ECO:0000313" key="14">
    <source>
        <dbReference type="EMBL" id="KAG5666752.1"/>
    </source>
</evidence>
<dbReference type="SUPFAM" id="SSF46785">
    <property type="entry name" value="Winged helix' DNA-binding domain"/>
    <property type="match status" value="1"/>
</dbReference>
<dbReference type="Proteomes" id="UP001107558">
    <property type="component" value="Chromosome 4"/>
</dbReference>
<dbReference type="CDD" id="cd20065">
    <property type="entry name" value="FH_FOXP2"/>
    <property type="match status" value="1"/>
</dbReference>
<dbReference type="Pfam" id="PF16159">
    <property type="entry name" value="FOXP-CC"/>
    <property type="match status" value="1"/>
</dbReference>
<dbReference type="PROSITE" id="PS50039">
    <property type="entry name" value="FORK_HEAD_3"/>
    <property type="match status" value="1"/>
</dbReference>
<evidence type="ECO:0000256" key="12">
    <source>
        <dbReference type="SAM" id="MobiDB-lite"/>
    </source>
</evidence>
<dbReference type="InterPro" id="IPR050998">
    <property type="entry name" value="FOXP"/>
</dbReference>
<keyword evidence="2" id="KW-0217">Developmental protein</keyword>
<dbReference type="OrthoDB" id="5830876at2759"/>
<keyword evidence="4" id="KW-0479">Metal-binding</keyword>
<dbReference type="InterPro" id="IPR032354">
    <property type="entry name" value="FOXP-CC"/>
</dbReference>
<gene>
    <name evidence="14" type="ORF">PVAND_014764</name>
</gene>
<dbReference type="EMBL" id="JADBJN010000004">
    <property type="protein sequence ID" value="KAG5666752.1"/>
    <property type="molecule type" value="Genomic_DNA"/>
</dbReference>
<feature type="compositionally biased region" description="Low complexity" evidence="12">
    <location>
        <begin position="284"/>
        <end position="299"/>
    </location>
</feature>
<dbReference type="AlphaFoldDB" id="A0A9J6BB02"/>
<dbReference type="GO" id="GO:0008270">
    <property type="term" value="F:zinc ion binding"/>
    <property type="evidence" value="ECO:0007669"/>
    <property type="project" value="UniProtKB-KW"/>
</dbReference>
<dbReference type="InterPro" id="IPR001766">
    <property type="entry name" value="Fork_head_dom"/>
</dbReference>
<feature type="region of interest" description="Disordered" evidence="12">
    <location>
        <begin position="278"/>
        <end position="371"/>
    </location>
</feature>
<evidence type="ECO:0000256" key="11">
    <source>
        <dbReference type="PROSITE-ProRule" id="PRU00089"/>
    </source>
</evidence>
<dbReference type="GO" id="GO:0005634">
    <property type="term" value="C:nucleus"/>
    <property type="evidence" value="ECO:0007669"/>
    <property type="project" value="UniProtKB-SubCell"/>
</dbReference>
<dbReference type="GO" id="GO:0000981">
    <property type="term" value="F:DNA-binding transcription factor activity, RNA polymerase II-specific"/>
    <property type="evidence" value="ECO:0007669"/>
    <property type="project" value="TreeGrafter"/>
</dbReference>
<dbReference type="PROSITE" id="PS00658">
    <property type="entry name" value="FORK_HEAD_2"/>
    <property type="match status" value="1"/>
</dbReference>
<sequence>MCIRESILHNSSHQFHNDLNNNSNGFYENGDNDSENEIVNLSNNHHEQNMIDECQSRKIRKFENQQQQLSILDHDSDEQMGNDDCKPHVTFSITDSIKPKTSSNKIQPKSNDTNNNIHEIVNHFNDFLFPADQNNNDSKKSETQDFHAKLRNHQMQQLLQQHVFSPHQLQQLMVNQPMMATQKESIFHFEQKRKQMEMLMHQIQEQLHANILQQTHLLQQQNSPNSEKKNSPTFQLQQKLAIQQQELAQQFQLIQRQYLLHQSGMQLLFPQHHQNLSHCNDFHSPNNSSSGGGSNNNNSAIDDGGHKTHSSDTPPKGHLFDNEMTSKCYKSNDSNNNNSNTVENEKERDEVDAKDEKPIELNGTRDESPKGKLAEVKGDGENCISQFLNSIINFRRDEMGLSLNNLLASGSGLQQNFLLNDLNRNFMNTGFGQNEQMNHALSNLVAGHQQYQKYGRGTCKWPGCDLIFEDLQTFTKHLNTEHNMDDCTTAQARIQMQVVFQLEIQLQKEKDRLQAMMHHLHLTKESIAAAAAIEQRTQKSESSRKTPIIDEPFIPSQVQNQSSQPSPNSQVHQSSRIRSPLHNAMPIRRRITDKSAMSLSEIQRNREFYKNADVRPPFTYASLIRQSIIESPDKQLTLNEIYNWFQNTFCYFRRNAATWKNAVRHNLSLHKCFMRVENVKGAVWTVDELEFYKRRPQRCTSSAGSSGSNGQQIDNGSNAVGRIMNNNNRAISMALFFRHLIYGANSARHQPQQQQPRSARYQQQQQPRSARHQPQQQQPRSARHQQQQQQPRSARHQQQQQQPRSARHQQHQRSNRRSNRRSANLRRSMVGRDNQRLRRVMQQQQHQGLIGPMPREGTPVSRPPPAAPAPAPAPVRPLIEEIGDYPNSPPLQRPPPIYNCNLPLYIPPKN</sequence>
<evidence type="ECO:0000313" key="15">
    <source>
        <dbReference type="Proteomes" id="UP001107558"/>
    </source>
</evidence>
<name>A0A9J6BB02_POLVA</name>
<keyword evidence="7" id="KW-0805">Transcription regulation</keyword>
<feature type="compositionally biased region" description="Pro residues" evidence="12">
    <location>
        <begin position="861"/>
        <end position="875"/>
    </location>
</feature>
<keyword evidence="5" id="KW-0863">Zinc-finger</keyword>
<feature type="compositionally biased region" description="Low complexity" evidence="12">
    <location>
        <begin position="557"/>
        <end position="574"/>
    </location>
</feature>
<evidence type="ECO:0000256" key="7">
    <source>
        <dbReference type="ARBA" id="ARBA00023015"/>
    </source>
</evidence>
<feature type="region of interest" description="Disordered" evidence="12">
    <location>
        <begin position="557"/>
        <end position="583"/>
    </location>
</feature>
<feature type="compositionally biased region" description="Basic residues" evidence="12">
    <location>
        <begin position="805"/>
        <end position="824"/>
    </location>
</feature>
<keyword evidence="15" id="KW-1185">Reference proteome</keyword>
<dbReference type="FunFam" id="1.10.10.10:FF:000010">
    <property type="entry name" value="Forkhead box P2 isoform B"/>
    <property type="match status" value="1"/>
</dbReference>
<dbReference type="InterPro" id="IPR047412">
    <property type="entry name" value="FH_FOXP1_P2"/>
</dbReference>
<protein>
    <recommendedName>
        <fullName evidence="13">Fork-head domain-containing protein</fullName>
    </recommendedName>
</protein>
<feature type="region of interest" description="Disordered" evidence="12">
    <location>
        <begin position="747"/>
        <end position="910"/>
    </location>
</feature>
<keyword evidence="10 11" id="KW-0539">Nucleus</keyword>
<keyword evidence="8 11" id="KW-0238">DNA-binding</keyword>
<keyword evidence="6" id="KW-0862">Zinc</keyword>
<evidence type="ECO:0000256" key="4">
    <source>
        <dbReference type="ARBA" id="ARBA00022723"/>
    </source>
</evidence>
<keyword evidence="9" id="KW-0804">Transcription</keyword>
<proteinExistence type="predicted"/>
<dbReference type="Gene3D" id="1.20.5.340">
    <property type="match status" value="1"/>
</dbReference>
<feature type="DNA-binding region" description="Fork-head" evidence="11">
    <location>
        <begin position="615"/>
        <end position="688"/>
    </location>
</feature>
<evidence type="ECO:0000256" key="3">
    <source>
        <dbReference type="ARBA" id="ARBA00022491"/>
    </source>
</evidence>
<evidence type="ECO:0000256" key="2">
    <source>
        <dbReference type="ARBA" id="ARBA00022473"/>
    </source>
</evidence>
<feature type="compositionally biased region" description="Low complexity" evidence="12">
    <location>
        <begin position="331"/>
        <end position="340"/>
    </location>
</feature>
<dbReference type="Pfam" id="PF00250">
    <property type="entry name" value="Forkhead"/>
    <property type="match status" value="1"/>
</dbReference>
<evidence type="ECO:0000256" key="1">
    <source>
        <dbReference type="ARBA" id="ARBA00004123"/>
    </source>
</evidence>
<organism evidence="14 15">
    <name type="scientific">Polypedilum vanderplanki</name>
    <name type="common">Sleeping chironomid midge</name>
    <dbReference type="NCBI Taxonomy" id="319348"/>
    <lineage>
        <taxon>Eukaryota</taxon>
        <taxon>Metazoa</taxon>
        <taxon>Ecdysozoa</taxon>
        <taxon>Arthropoda</taxon>
        <taxon>Hexapoda</taxon>
        <taxon>Insecta</taxon>
        <taxon>Pterygota</taxon>
        <taxon>Neoptera</taxon>
        <taxon>Endopterygota</taxon>
        <taxon>Diptera</taxon>
        <taxon>Nematocera</taxon>
        <taxon>Chironomoidea</taxon>
        <taxon>Chironomidae</taxon>
        <taxon>Chironominae</taxon>
        <taxon>Polypedilum</taxon>
        <taxon>Polypedilum</taxon>
    </lineage>
</organism>
<dbReference type="InterPro" id="IPR036390">
    <property type="entry name" value="WH_DNA-bd_sf"/>
</dbReference>
<feature type="compositionally biased region" description="Basic and acidic residues" evidence="12">
    <location>
        <begin position="343"/>
        <end position="371"/>
    </location>
</feature>
<dbReference type="SMART" id="SM00339">
    <property type="entry name" value="FH"/>
    <property type="match status" value="1"/>
</dbReference>
<comment type="subcellular location">
    <subcellularLocation>
        <location evidence="1 11">Nucleus</location>
    </subcellularLocation>
</comment>